<dbReference type="EMBL" id="CM000769">
    <property type="protein sequence ID" value="KXG20663.1"/>
    <property type="molecule type" value="Genomic_DNA"/>
</dbReference>
<gene>
    <name evidence="1" type="ORF">SORBI_3010G234700</name>
</gene>
<dbReference type="InParanoid" id="A0A194YL32"/>
<dbReference type="OMA" id="ACRHDAK"/>
<name>A0A194YL32_SORBI</name>
<keyword evidence="2" id="KW-1185">Reference proteome</keyword>
<accession>A0A194YL32</accession>
<protein>
    <submittedName>
        <fullName evidence="1">Uncharacterized protein</fullName>
    </submittedName>
</protein>
<dbReference type="Gramene" id="KXG20663">
    <property type="protein sequence ID" value="KXG20663"/>
    <property type="gene ID" value="SORBI_3010G234700"/>
</dbReference>
<dbReference type="FunCoup" id="A0A194YL32">
    <property type="interactions" value="302"/>
</dbReference>
<evidence type="ECO:0000313" key="1">
    <source>
        <dbReference type="EMBL" id="KXG20663.1"/>
    </source>
</evidence>
<dbReference type="Proteomes" id="UP000000768">
    <property type="component" value="Chromosome 10"/>
</dbReference>
<proteinExistence type="predicted"/>
<sequence>MCNGRECGRERTFRASLHDARLEPEQAAASACRRDAKAEEAETVATLRAKGRARTAAGELEREREREWRQREAEIERTEKLMHLLLWGPN</sequence>
<reference evidence="1 2" key="1">
    <citation type="journal article" date="2009" name="Nature">
        <title>The Sorghum bicolor genome and the diversification of grasses.</title>
        <authorList>
            <person name="Paterson A.H."/>
            <person name="Bowers J.E."/>
            <person name="Bruggmann R."/>
            <person name="Dubchak I."/>
            <person name="Grimwood J."/>
            <person name="Gundlach H."/>
            <person name="Haberer G."/>
            <person name="Hellsten U."/>
            <person name="Mitros T."/>
            <person name="Poliakov A."/>
            <person name="Schmutz J."/>
            <person name="Spannagl M."/>
            <person name="Tang H."/>
            <person name="Wang X."/>
            <person name="Wicker T."/>
            <person name="Bharti A.K."/>
            <person name="Chapman J."/>
            <person name="Feltus F.A."/>
            <person name="Gowik U."/>
            <person name="Grigoriev I.V."/>
            <person name="Lyons E."/>
            <person name="Maher C.A."/>
            <person name="Martis M."/>
            <person name="Narechania A."/>
            <person name="Otillar R.P."/>
            <person name="Penning B.W."/>
            <person name="Salamov A.A."/>
            <person name="Wang Y."/>
            <person name="Zhang L."/>
            <person name="Carpita N.C."/>
            <person name="Freeling M."/>
            <person name="Gingle A.R."/>
            <person name="Hash C.T."/>
            <person name="Keller B."/>
            <person name="Klein P."/>
            <person name="Kresovich S."/>
            <person name="McCann M.C."/>
            <person name="Ming R."/>
            <person name="Peterson D.G."/>
            <person name="Mehboob-ur-Rahman"/>
            <person name="Ware D."/>
            <person name="Westhoff P."/>
            <person name="Mayer K.F."/>
            <person name="Messing J."/>
            <person name="Rokhsar D.S."/>
        </authorList>
    </citation>
    <scope>NUCLEOTIDE SEQUENCE [LARGE SCALE GENOMIC DNA]</scope>
    <source>
        <strain evidence="2">cv. BTx623</strain>
    </source>
</reference>
<reference evidence="2" key="2">
    <citation type="journal article" date="2018" name="Plant J.">
        <title>The Sorghum bicolor reference genome: improved assembly, gene annotations, a transcriptome atlas, and signatures of genome organization.</title>
        <authorList>
            <person name="McCormick R.F."/>
            <person name="Truong S.K."/>
            <person name="Sreedasyam A."/>
            <person name="Jenkins J."/>
            <person name="Shu S."/>
            <person name="Sims D."/>
            <person name="Kennedy M."/>
            <person name="Amirebrahimi M."/>
            <person name="Weers B.D."/>
            <person name="McKinley B."/>
            <person name="Mattison A."/>
            <person name="Morishige D.T."/>
            <person name="Grimwood J."/>
            <person name="Schmutz J."/>
            <person name="Mullet J.E."/>
        </authorList>
    </citation>
    <scope>NUCLEOTIDE SEQUENCE [LARGE SCALE GENOMIC DNA]</scope>
    <source>
        <strain evidence="2">cv. BTx623</strain>
    </source>
</reference>
<evidence type="ECO:0000313" key="2">
    <source>
        <dbReference type="Proteomes" id="UP000000768"/>
    </source>
</evidence>
<organism evidence="1 2">
    <name type="scientific">Sorghum bicolor</name>
    <name type="common">Sorghum</name>
    <name type="synonym">Sorghum vulgare</name>
    <dbReference type="NCBI Taxonomy" id="4558"/>
    <lineage>
        <taxon>Eukaryota</taxon>
        <taxon>Viridiplantae</taxon>
        <taxon>Streptophyta</taxon>
        <taxon>Embryophyta</taxon>
        <taxon>Tracheophyta</taxon>
        <taxon>Spermatophyta</taxon>
        <taxon>Magnoliopsida</taxon>
        <taxon>Liliopsida</taxon>
        <taxon>Poales</taxon>
        <taxon>Poaceae</taxon>
        <taxon>PACMAD clade</taxon>
        <taxon>Panicoideae</taxon>
        <taxon>Andropogonodae</taxon>
        <taxon>Andropogoneae</taxon>
        <taxon>Sorghinae</taxon>
        <taxon>Sorghum</taxon>
    </lineage>
</organism>
<dbReference type="AlphaFoldDB" id="A0A194YL32"/>